<protein>
    <recommendedName>
        <fullName evidence="5">NADH dehydrogenase [ubiquinone] 1 alpha subcomplex subunit 1</fullName>
    </recommendedName>
</protein>
<comment type="caution">
    <text evidence="2">The sequence shown here is derived from an EMBL/GenBank/DDBJ whole genome shotgun (WGS) entry which is preliminary data.</text>
</comment>
<evidence type="ECO:0008006" key="5">
    <source>
        <dbReference type="Google" id="ProtNLM"/>
    </source>
</evidence>
<accession>A0ABR4N6X4</accession>
<reference evidence="2 4" key="1">
    <citation type="submission" date="2023-09" db="EMBL/GenBank/DDBJ databases">
        <title>Pangenome analysis of Batrachochytrium dendrobatidis and related Chytrids.</title>
        <authorList>
            <person name="Yacoub M.N."/>
            <person name="Stajich J.E."/>
            <person name="James T.Y."/>
        </authorList>
    </citation>
    <scope>NUCLEOTIDE SEQUENCE [LARGE SCALE GENOMIC DNA]</scope>
    <source>
        <strain evidence="2 4">JEL0888</strain>
    </source>
</reference>
<dbReference type="EMBL" id="JADGIZ020000025">
    <property type="protein sequence ID" value="KAL2915310.1"/>
    <property type="molecule type" value="Genomic_DNA"/>
</dbReference>
<keyword evidence="4" id="KW-1185">Reference proteome</keyword>
<dbReference type="EMBL" id="JADGIZ020000025">
    <property type="protein sequence ID" value="KAL2915293.1"/>
    <property type="molecule type" value="Genomic_DNA"/>
</dbReference>
<proteinExistence type="predicted"/>
<gene>
    <name evidence="2" type="ORF">HK105_205158</name>
    <name evidence="3" type="ORF">HK105_205175</name>
</gene>
<name>A0ABR4N6X4_9FUNG</name>
<keyword evidence="1" id="KW-0472">Membrane</keyword>
<sequence length="69" mass="7385">MALFRGITKLPLEVYPIVFMMSCALGFGGYVASTKMGHDADLRIRPNGGLKSWEDRLAAIESASAAGSH</sequence>
<evidence type="ECO:0000313" key="4">
    <source>
        <dbReference type="Proteomes" id="UP001527925"/>
    </source>
</evidence>
<evidence type="ECO:0000313" key="2">
    <source>
        <dbReference type="EMBL" id="KAL2915293.1"/>
    </source>
</evidence>
<evidence type="ECO:0000313" key="3">
    <source>
        <dbReference type="EMBL" id="KAL2915310.1"/>
    </source>
</evidence>
<dbReference type="Proteomes" id="UP001527925">
    <property type="component" value="Unassembled WGS sequence"/>
</dbReference>
<evidence type="ECO:0000256" key="1">
    <source>
        <dbReference type="SAM" id="Phobius"/>
    </source>
</evidence>
<feature type="transmembrane region" description="Helical" evidence="1">
    <location>
        <begin position="14"/>
        <end position="33"/>
    </location>
</feature>
<keyword evidence="1" id="KW-1133">Transmembrane helix</keyword>
<organism evidence="2 4">
    <name type="scientific">Polyrhizophydium stewartii</name>
    <dbReference type="NCBI Taxonomy" id="2732419"/>
    <lineage>
        <taxon>Eukaryota</taxon>
        <taxon>Fungi</taxon>
        <taxon>Fungi incertae sedis</taxon>
        <taxon>Chytridiomycota</taxon>
        <taxon>Chytridiomycota incertae sedis</taxon>
        <taxon>Chytridiomycetes</taxon>
        <taxon>Rhizophydiales</taxon>
        <taxon>Rhizophydiales incertae sedis</taxon>
        <taxon>Polyrhizophydium</taxon>
    </lineage>
</organism>
<keyword evidence="1" id="KW-0812">Transmembrane</keyword>